<dbReference type="Pfam" id="PF07804">
    <property type="entry name" value="HipA_C"/>
    <property type="match status" value="1"/>
</dbReference>
<feature type="domain" description="HipA-like C-terminal" evidence="4">
    <location>
        <begin position="175"/>
        <end position="359"/>
    </location>
</feature>
<accession>A0ABS6VQG8</accession>
<evidence type="ECO:0000259" key="4">
    <source>
        <dbReference type="Pfam" id="PF07804"/>
    </source>
</evidence>
<keyword evidence="6" id="KW-1185">Reference proteome</keyword>
<sequence length="444" mass="48905">MDTATIEIYRNGEWLKAATISVAGPSHLDSSRLQYDDDYAIAQIKEGTEKAAGLACNYPVELLIRDIASWPAFLLDVLPSGAGRDHWVKRLGITDGYDADLELLLHGAGSPPGHLRIREAVLARDPNMQAPGSDGVAVTMSDHPGFTLDEICERQEHFIEYAYQNGAHTSGASDVAGVAPKFLMVLDEAGRWHAEGALPDAAIASSWLIKFPRGKTDSDRLVLRLEATYMKLAKALGIRVHDELQWTRNTLLIPRFDRPRTAQGLQRIGMESLLSLAEICRYGGEAGGTPSHNVLLNALIAHTTDPQREVTEYIRRDSLNIALGNKDNHGRNTAVFRHQDGRVELTPLFDFAPMYLDPEGIARVSRWEGDQEKGGIPVWDKVIAAMPAMINKKVLIAELNAFGHRLATLPDIMAREAIEPVVIAQRKHAIEREASALIDLKVIS</sequence>
<evidence type="ECO:0000256" key="3">
    <source>
        <dbReference type="ARBA" id="ARBA00022777"/>
    </source>
</evidence>
<name>A0ABS6VQG8_9GAMM</name>
<comment type="caution">
    <text evidence="5">The sequence shown here is derived from an EMBL/GenBank/DDBJ whole genome shotgun (WGS) entry which is preliminary data.</text>
</comment>
<dbReference type="InterPro" id="IPR012893">
    <property type="entry name" value="HipA-like_C"/>
</dbReference>
<protein>
    <submittedName>
        <fullName evidence="5">HipA domain-containing protein</fullName>
    </submittedName>
</protein>
<proteinExistence type="inferred from homology"/>
<dbReference type="RefSeq" id="WP_219042751.1">
    <property type="nucleotide sequence ID" value="NZ_JAHWDQ010000001.1"/>
</dbReference>
<dbReference type="PANTHER" id="PTHR37419">
    <property type="entry name" value="SERINE/THREONINE-PROTEIN KINASE TOXIN HIPA"/>
    <property type="match status" value="1"/>
</dbReference>
<keyword evidence="2" id="KW-0808">Transferase</keyword>
<dbReference type="PIRSF" id="PIRSF028135">
    <property type="entry name" value="UCP028135_HipA-like"/>
    <property type="match status" value="1"/>
</dbReference>
<organism evidence="5 6">
    <name type="scientific">Zhongshania aquimaris</name>
    <dbReference type="NCBI Taxonomy" id="2857107"/>
    <lineage>
        <taxon>Bacteria</taxon>
        <taxon>Pseudomonadati</taxon>
        <taxon>Pseudomonadota</taxon>
        <taxon>Gammaproteobacteria</taxon>
        <taxon>Cellvibrionales</taxon>
        <taxon>Spongiibacteraceae</taxon>
        <taxon>Zhongshania</taxon>
    </lineage>
</organism>
<evidence type="ECO:0000313" key="6">
    <source>
        <dbReference type="Proteomes" id="UP001166291"/>
    </source>
</evidence>
<keyword evidence="3" id="KW-0418">Kinase</keyword>
<dbReference type="Proteomes" id="UP001166291">
    <property type="component" value="Unassembled WGS sequence"/>
</dbReference>
<dbReference type="PANTHER" id="PTHR37419:SF8">
    <property type="entry name" value="TOXIN YJJJ"/>
    <property type="match status" value="1"/>
</dbReference>
<dbReference type="InterPro" id="IPR052028">
    <property type="entry name" value="HipA_Ser/Thr_kinase"/>
</dbReference>
<gene>
    <name evidence="5" type="ORF">KXJ70_07250</name>
</gene>
<comment type="similarity">
    <text evidence="1">Belongs to the HipA Ser/Thr kinase family.</text>
</comment>
<dbReference type="EMBL" id="JAHWDQ010000001">
    <property type="protein sequence ID" value="MBW2940563.1"/>
    <property type="molecule type" value="Genomic_DNA"/>
</dbReference>
<reference evidence="5" key="1">
    <citation type="submission" date="2021-07" db="EMBL/GenBank/DDBJ databases">
        <title>Zhongshania sp. CAU 1632 isolated from seawater.</title>
        <authorList>
            <person name="Kim W."/>
        </authorList>
    </citation>
    <scope>NUCLEOTIDE SEQUENCE</scope>
    <source>
        <strain evidence="5">CAU 1632</strain>
    </source>
</reference>
<evidence type="ECO:0000313" key="5">
    <source>
        <dbReference type="EMBL" id="MBW2940563.1"/>
    </source>
</evidence>
<evidence type="ECO:0000256" key="1">
    <source>
        <dbReference type="ARBA" id="ARBA00010164"/>
    </source>
</evidence>
<evidence type="ECO:0000256" key="2">
    <source>
        <dbReference type="ARBA" id="ARBA00022679"/>
    </source>
</evidence>
<dbReference type="InterPro" id="IPR016869">
    <property type="entry name" value="UCP028135_HipA-like"/>
</dbReference>